<dbReference type="InterPro" id="IPR006311">
    <property type="entry name" value="TAT_signal"/>
</dbReference>
<dbReference type="GO" id="GO:0016810">
    <property type="term" value="F:hydrolase activity, acting on carbon-nitrogen (but not peptide) bonds"/>
    <property type="evidence" value="ECO:0007669"/>
    <property type="project" value="InterPro"/>
</dbReference>
<dbReference type="AlphaFoldDB" id="A0A1V4A287"/>
<dbReference type="Gene3D" id="3.20.20.370">
    <property type="entry name" value="Glycoside hydrolase/deacetylase"/>
    <property type="match status" value="1"/>
</dbReference>
<feature type="domain" description="NodB homology" evidence="5">
    <location>
        <begin position="104"/>
        <end position="284"/>
    </location>
</feature>
<dbReference type="InterPro" id="IPR050248">
    <property type="entry name" value="Polysacc_deacetylase_ArnD"/>
</dbReference>
<dbReference type="GO" id="GO:0005975">
    <property type="term" value="P:carbohydrate metabolic process"/>
    <property type="evidence" value="ECO:0007669"/>
    <property type="project" value="InterPro"/>
</dbReference>
<dbReference type="InterPro" id="IPR011330">
    <property type="entry name" value="Glyco_hydro/deAcase_b/a-brl"/>
</dbReference>
<dbReference type="InterPro" id="IPR002509">
    <property type="entry name" value="NODB_dom"/>
</dbReference>
<keyword evidence="2" id="KW-0378">Hydrolase</keyword>
<dbReference type="PANTHER" id="PTHR10587:SF133">
    <property type="entry name" value="CHITIN DEACETYLASE 1-RELATED"/>
    <property type="match status" value="1"/>
</dbReference>
<keyword evidence="7" id="KW-1185">Reference proteome</keyword>
<dbReference type="PROSITE" id="PS51318">
    <property type="entry name" value="TAT"/>
    <property type="match status" value="1"/>
</dbReference>
<dbReference type="SUPFAM" id="SSF88713">
    <property type="entry name" value="Glycoside hydrolase/deacetylase"/>
    <property type="match status" value="1"/>
</dbReference>
<feature type="compositionally biased region" description="Pro residues" evidence="3">
    <location>
        <begin position="43"/>
        <end position="55"/>
    </location>
</feature>
<evidence type="ECO:0000256" key="2">
    <source>
        <dbReference type="ARBA" id="ARBA00022801"/>
    </source>
</evidence>
<feature type="chain" id="PRO_5012076033" evidence="4">
    <location>
        <begin position="32"/>
        <end position="291"/>
    </location>
</feature>
<evidence type="ECO:0000313" key="7">
    <source>
        <dbReference type="Proteomes" id="UP000190539"/>
    </source>
</evidence>
<evidence type="ECO:0000313" key="6">
    <source>
        <dbReference type="EMBL" id="OON72721.1"/>
    </source>
</evidence>
<dbReference type="Proteomes" id="UP000190539">
    <property type="component" value="Unassembled WGS sequence"/>
</dbReference>
<keyword evidence="1" id="KW-0479">Metal-binding</keyword>
<keyword evidence="4" id="KW-0732">Signal</keyword>
<dbReference type="GO" id="GO:0016020">
    <property type="term" value="C:membrane"/>
    <property type="evidence" value="ECO:0007669"/>
    <property type="project" value="TreeGrafter"/>
</dbReference>
<accession>A0A1V4A287</accession>
<comment type="caution">
    <text evidence="6">The sequence shown here is derived from an EMBL/GenBank/DDBJ whole genome shotgun (WGS) entry which is preliminary data.</text>
</comment>
<gene>
    <name evidence="6" type="ORF">B1H18_28625</name>
</gene>
<dbReference type="PROSITE" id="PS51257">
    <property type="entry name" value="PROKAR_LIPOPROTEIN"/>
    <property type="match status" value="1"/>
</dbReference>
<evidence type="ECO:0000256" key="1">
    <source>
        <dbReference type="ARBA" id="ARBA00022723"/>
    </source>
</evidence>
<reference evidence="6 7" key="1">
    <citation type="submission" date="2017-02" db="EMBL/GenBank/DDBJ databases">
        <title>Draft Genome Sequence of Streptomyces tsukubaensis F601, a Producer of the immunosuppressant tacrolimus FK506.</title>
        <authorList>
            <person name="Zong G."/>
            <person name="Zhong C."/>
            <person name="Fu J."/>
            <person name="Qin R."/>
            <person name="Cao G."/>
        </authorList>
    </citation>
    <scope>NUCLEOTIDE SEQUENCE [LARGE SCALE GENOMIC DNA]</scope>
    <source>
        <strain evidence="6 7">F601</strain>
    </source>
</reference>
<proteinExistence type="predicted"/>
<dbReference type="GO" id="GO:0046872">
    <property type="term" value="F:metal ion binding"/>
    <property type="evidence" value="ECO:0007669"/>
    <property type="project" value="UniProtKB-KW"/>
</dbReference>
<sequence length="291" mass="32100">MKADHALRERRTLLRAAAFLSAAAATGCAGADRTLATGRRATPPAPPAPPVPPASPVAGAQAARRPETSAYRLRPLTGYGPPGARRAKPPVRRRPILRLPARPRTMALTFDDGPDPRYTPQVLRVLREHDILATFFVCGQMAVDHKGLLREMADEGHVIGNHTWTHPQLLQTSRADARAEMERTSEVIEDATGTPPEWFRAPYGAWNRAIFELGAHMNMEPMGWTVDSLDWRTPGTSIVVERVLKGAGPGVVVLAHDAGGDRTQTVRALRRYLPRLIDKGYHFTQPRRQDF</sequence>
<evidence type="ECO:0000259" key="5">
    <source>
        <dbReference type="PROSITE" id="PS51677"/>
    </source>
</evidence>
<evidence type="ECO:0000256" key="4">
    <source>
        <dbReference type="SAM" id="SignalP"/>
    </source>
</evidence>
<dbReference type="STRING" id="83656.B1H18_28625"/>
<dbReference type="PANTHER" id="PTHR10587">
    <property type="entry name" value="GLYCOSYL TRANSFERASE-RELATED"/>
    <property type="match status" value="1"/>
</dbReference>
<dbReference type="CDD" id="cd10917">
    <property type="entry name" value="CE4_NodB_like_6s_7s"/>
    <property type="match status" value="1"/>
</dbReference>
<protein>
    <submittedName>
        <fullName evidence="6">Oligosaccharide deacetylase</fullName>
    </submittedName>
</protein>
<name>A0A1V4A287_9ACTN</name>
<dbReference type="OrthoDB" id="9763050at2"/>
<dbReference type="PROSITE" id="PS51677">
    <property type="entry name" value="NODB"/>
    <property type="match status" value="1"/>
</dbReference>
<dbReference type="Pfam" id="PF01522">
    <property type="entry name" value="Polysacc_deac_1"/>
    <property type="match status" value="1"/>
</dbReference>
<dbReference type="EMBL" id="MVFC01000035">
    <property type="protein sequence ID" value="OON72721.1"/>
    <property type="molecule type" value="Genomic_DNA"/>
</dbReference>
<feature type="signal peptide" evidence="4">
    <location>
        <begin position="1"/>
        <end position="31"/>
    </location>
</feature>
<feature type="region of interest" description="Disordered" evidence="3">
    <location>
        <begin position="37"/>
        <end position="68"/>
    </location>
</feature>
<evidence type="ECO:0000256" key="3">
    <source>
        <dbReference type="SAM" id="MobiDB-lite"/>
    </source>
</evidence>
<organism evidence="6 7">
    <name type="scientific">Streptomyces tsukubensis</name>
    <dbReference type="NCBI Taxonomy" id="83656"/>
    <lineage>
        <taxon>Bacteria</taxon>
        <taxon>Bacillati</taxon>
        <taxon>Actinomycetota</taxon>
        <taxon>Actinomycetes</taxon>
        <taxon>Kitasatosporales</taxon>
        <taxon>Streptomycetaceae</taxon>
        <taxon>Streptomyces</taxon>
    </lineage>
</organism>